<dbReference type="InterPro" id="IPR013320">
    <property type="entry name" value="ConA-like_dom_sf"/>
</dbReference>
<gene>
    <name evidence="5" type="ORF">DFP90_1304</name>
</gene>
<evidence type="ECO:0000256" key="1">
    <source>
        <dbReference type="ARBA" id="ARBA00004613"/>
    </source>
</evidence>
<dbReference type="InterPro" id="IPR001343">
    <property type="entry name" value="Hemolysn_Ca-bd"/>
</dbReference>
<dbReference type="Pfam" id="PF00353">
    <property type="entry name" value="HemolysinCabind"/>
    <property type="match status" value="4"/>
</dbReference>
<dbReference type="PRINTS" id="PR00313">
    <property type="entry name" value="CABNDNGRPT"/>
</dbReference>
<keyword evidence="6" id="KW-1185">Reference proteome</keyword>
<reference evidence="5 6" key="1">
    <citation type="submission" date="2018-07" db="EMBL/GenBank/DDBJ databases">
        <title>Genomic Encyclopedia of Type Strains, Phase III (KMG-III): the genomes of soil and plant-associated and newly described type strains.</title>
        <authorList>
            <person name="Whitman W."/>
        </authorList>
    </citation>
    <scope>NUCLEOTIDE SEQUENCE [LARGE SCALE GENOMIC DNA]</scope>
    <source>
        <strain evidence="5 6">CECT 8488</strain>
    </source>
</reference>
<feature type="non-terminal residue" evidence="5">
    <location>
        <position position="1"/>
    </location>
</feature>
<dbReference type="SUPFAM" id="SSF49899">
    <property type="entry name" value="Concanavalin A-like lectins/glucanases"/>
    <property type="match status" value="1"/>
</dbReference>
<evidence type="ECO:0000256" key="3">
    <source>
        <dbReference type="SAM" id="MobiDB-lite"/>
    </source>
</evidence>
<feature type="region of interest" description="Disordered" evidence="3">
    <location>
        <begin position="674"/>
        <end position="700"/>
    </location>
</feature>
<dbReference type="Proteomes" id="UP000256845">
    <property type="component" value="Unassembled WGS sequence"/>
</dbReference>
<dbReference type="PROSITE" id="PS00330">
    <property type="entry name" value="HEMOLYSIN_CALCIUM"/>
    <property type="match status" value="5"/>
</dbReference>
<comment type="caution">
    <text evidence="5">The sequence shown here is derived from an EMBL/GenBank/DDBJ whole genome shotgun (WGS) entry which is preliminary data.</text>
</comment>
<dbReference type="Pfam" id="PF17963">
    <property type="entry name" value="Big_9"/>
    <property type="match status" value="1"/>
</dbReference>
<keyword evidence="2" id="KW-0964">Secreted</keyword>
<dbReference type="Gene3D" id="2.150.10.10">
    <property type="entry name" value="Serralysin-like metalloprotease, C-terminal"/>
    <property type="match status" value="2"/>
</dbReference>
<feature type="domain" description="Haemolysin-type calcium binding-related" evidence="4">
    <location>
        <begin position="624"/>
        <end position="655"/>
    </location>
</feature>
<dbReference type="InterPro" id="IPR050557">
    <property type="entry name" value="RTX_toxin/Mannuronan_C5-epim"/>
</dbReference>
<name>A0A3D9H1F1_9PROT</name>
<organism evidence="5 6">
    <name type="scientific">Aestuariispira insulae</name>
    <dbReference type="NCBI Taxonomy" id="1461337"/>
    <lineage>
        <taxon>Bacteria</taxon>
        <taxon>Pseudomonadati</taxon>
        <taxon>Pseudomonadota</taxon>
        <taxon>Alphaproteobacteria</taxon>
        <taxon>Rhodospirillales</taxon>
        <taxon>Kiloniellaceae</taxon>
        <taxon>Aestuariispira</taxon>
    </lineage>
</organism>
<dbReference type="AlphaFoldDB" id="A0A3D9H1F1"/>
<dbReference type="RefSeq" id="WP_115939694.1">
    <property type="nucleotide sequence ID" value="NZ_QRDW01000030.1"/>
</dbReference>
<dbReference type="GO" id="GO:0005509">
    <property type="term" value="F:calcium ion binding"/>
    <property type="evidence" value="ECO:0007669"/>
    <property type="project" value="InterPro"/>
</dbReference>
<dbReference type="PANTHER" id="PTHR38340">
    <property type="entry name" value="S-LAYER PROTEIN"/>
    <property type="match status" value="1"/>
</dbReference>
<dbReference type="InterPro" id="IPR018511">
    <property type="entry name" value="Hemolysin-typ_Ca-bd_CS"/>
</dbReference>
<dbReference type="EMBL" id="QRDW01000030">
    <property type="protein sequence ID" value="RED43330.1"/>
    <property type="molecule type" value="Genomic_DNA"/>
</dbReference>
<dbReference type="Gene3D" id="2.60.120.200">
    <property type="match status" value="1"/>
</dbReference>
<dbReference type="InterPro" id="IPR010566">
    <property type="entry name" value="Haemolys_ca-bd"/>
</dbReference>
<evidence type="ECO:0000313" key="5">
    <source>
        <dbReference type="EMBL" id="RED43330.1"/>
    </source>
</evidence>
<comment type="subcellular location">
    <subcellularLocation>
        <location evidence="1">Secreted</location>
    </subcellularLocation>
</comment>
<protein>
    <submittedName>
        <fullName evidence="5">Hemolysin type calcium-binding protein</fullName>
    </submittedName>
</protein>
<dbReference type="Pfam" id="PF13385">
    <property type="entry name" value="Laminin_G_3"/>
    <property type="match status" value="1"/>
</dbReference>
<sequence length="700" mass="72385">GDYVIQDQGDGSYAITDAAGSTDTVTGVETLEFAAGADIDLTAANSGPQAVDAKVVLNSWDGVNHKLSASDADSGDTLTYEVVGYKAFDAQTGVYTLASGATVSFDQDGNYTYTPAVDQGQSDSFTWKATDSAGLSSQAEVHLDLGTQPLGQAASFDGSSGHLVRDTDMEGDRTKWTMSVWVKRDSIGSQQEILQVGSNAQAGAFHLRFDANDHLQVTEGSASKLWTVTTDQYQSTDDYYHIVLSYDSSQAVASDRMRLFVNDSQVTGFADAQYGTVYPPQDYAGLSVNSDYQMLFGAEAPLNLYGNYFDGAMDNLQFVDGQALSPDAFGSSVDGGWRPRVDGNLDYGTSGFFLPDPSTGTDQSGNGHDFAVNGTVTSVTGAGPDAPAEIVIGTDGNDVLHGDNLDNVIDGGLGDDLLDGGDGQDSLTGGIGDDTLFGGAGQDLLQGGDGNDHLDGGSEDDVLSGGRGQDSLAGGEGHDVLHGGHDDDILVGWTGNDRLNGDDGDDSLSGGAGLDTLYGGDGADYLSGGEEADHLEGDAGNDTLLGDNGDDILYGNDGDDTLIGGAGNDTLIGGAGADSFQFGFGDGQDRIVDAGGDDKLVFGADVDANEIWFSQEGDDLAARLLGTTDSITLEDWFGGSQQFGEIQLADGSSLSAVNVQGLVDAMSAWAGQPGNDVESLGSAPTDDQDLTTALAHWQQP</sequence>
<accession>A0A3D9H1F1</accession>
<evidence type="ECO:0000259" key="4">
    <source>
        <dbReference type="Pfam" id="PF06594"/>
    </source>
</evidence>
<dbReference type="GO" id="GO:0005576">
    <property type="term" value="C:extracellular region"/>
    <property type="evidence" value="ECO:0007669"/>
    <property type="project" value="UniProtKB-SubCell"/>
</dbReference>
<dbReference type="InterPro" id="IPR011049">
    <property type="entry name" value="Serralysin-like_metalloprot_C"/>
</dbReference>
<feature type="compositionally biased region" description="Basic and acidic residues" evidence="3">
    <location>
        <begin position="476"/>
        <end position="486"/>
    </location>
</feature>
<dbReference type="OrthoDB" id="7296847at2"/>
<feature type="region of interest" description="Disordered" evidence="3">
    <location>
        <begin position="420"/>
        <end position="486"/>
    </location>
</feature>
<proteinExistence type="predicted"/>
<dbReference type="Pfam" id="PF06594">
    <property type="entry name" value="HCBP_related"/>
    <property type="match status" value="1"/>
</dbReference>
<dbReference type="PANTHER" id="PTHR38340:SF1">
    <property type="entry name" value="S-LAYER PROTEIN"/>
    <property type="match status" value="1"/>
</dbReference>
<dbReference type="SUPFAM" id="SSF51120">
    <property type="entry name" value="beta-Roll"/>
    <property type="match status" value="2"/>
</dbReference>
<evidence type="ECO:0000256" key="2">
    <source>
        <dbReference type="ARBA" id="ARBA00022525"/>
    </source>
</evidence>
<evidence type="ECO:0000313" key="6">
    <source>
        <dbReference type="Proteomes" id="UP000256845"/>
    </source>
</evidence>